<dbReference type="AlphaFoldDB" id="A0A821NVQ1"/>
<name>A0A821NVQ1_9NEOP</name>
<dbReference type="EMBL" id="CAJOBZ010000005">
    <property type="protein sequence ID" value="CAF4795730.1"/>
    <property type="molecule type" value="Genomic_DNA"/>
</dbReference>
<dbReference type="Proteomes" id="UP000663880">
    <property type="component" value="Unassembled WGS sequence"/>
</dbReference>
<accession>A0A821NVQ1</accession>
<evidence type="ECO:0000313" key="1">
    <source>
        <dbReference type="EMBL" id="CAF4795730.1"/>
    </source>
</evidence>
<evidence type="ECO:0000313" key="2">
    <source>
        <dbReference type="Proteomes" id="UP000663880"/>
    </source>
</evidence>
<reference evidence="1" key="1">
    <citation type="submission" date="2021-02" db="EMBL/GenBank/DDBJ databases">
        <authorList>
            <person name="Steward A R."/>
        </authorList>
    </citation>
    <scope>NUCLEOTIDE SEQUENCE</scope>
</reference>
<sequence length="243" mass="28231">MGSEYFETNSLDFTEFWANTGVKSEVLRGAKLREEKPNCSKNQQQFTPVNININGSVKKMNKYRHGKRKRGTNTKKYSRCPMRIAELAVPTKRQCLDTWRNRGKTLPNFMVERLRQHVMDERAVVHINDAIYCFKSHKAKRSRPNKLKSIKKGNIDRTKLFCAIFGHRIVLKLLPPGRIPVHTSLRNLTEIVNNDIEQLLGKRKRNTIHKTIRDEISEKVTVWIASVLDDSDIKLMMDDLEGN</sequence>
<comment type="caution">
    <text evidence="1">The sequence shown here is derived from an EMBL/GenBank/DDBJ whole genome shotgun (WGS) entry which is preliminary data.</text>
</comment>
<keyword evidence="2" id="KW-1185">Reference proteome</keyword>
<dbReference type="OrthoDB" id="7482279at2759"/>
<organism evidence="1 2">
    <name type="scientific">Pieris macdunnoughi</name>
    <dbReference type="NCBI Taxonomy" id="345717"/>
    <lineage>
        <taxon>Eukaryota</taxon>
        <taxon>Metazoa</taxon>
        <taxon>Ecdysozoa</taxon>
        <taxon>Arthropoda</taxon>
        <taxon>Hexapoda</taxon>
        <taxon>Insecta</taxon>
        <taxon>Pterygota</taxon>
        <taxon>Neoptera</taxon>
        <taxon>Endopterygota</taxon>
        <taxon>Lepidoptera</taxon>
        <taxon>Glossata</taxon>
        <taxon>Ditrysia</taxon>
        <taxon>Papilionoidea</taxon>
        <taxon>Pieridae</taxon>
        <taxon>Pierinae</taxon>
        <taxon>Pieris</taxon>
    </lineage>
</organism>
<gene>
    <name evidence="1" type="ORF">PMACD_LOCUS3142</name>
</gene>
<protein>
    <submittedName>
        <fullName evidence="1">Uncharacterized protein</fullName>
    </submittedName>
</protein>
<proteinExistence type="predicted"/>